<dbReference type="PANTHER" id="PTHR43665">
    <property type="entry name" value="ISOPENTENYL-DIPHOSPHATE DELTA-ISOMERASE"/>
    <property type="match status" value="1"/>
</dbReference>
<feature type="binding site" evidence="11">
    <location>
        <begin position="7"/>
        <end position="8"/>
    </location>
    <ligand>
        <name>substrate</name>
    </ligand>
</feature>
<dbReference type="GO" id="GO:0008299">
    <property type="term" value="P:isoprenoid biosynthetic process"/>
    <property type="evidence" value="ECO:0007669"/>
    <property type="project" value="UniProtKB-UniRule"/>
</dbReference>
<dbReference type="GO" id="GO:0010181">
    <property type="term" value="F:FMN binding"/>
    <property type="evidence" value="ECO:0007669"/>
    <property type="project" value="UniProtKB-UniRule"/>
</dbReference>
<feature type="binding site" evidence="11">
    <location>
        <begin position="257"/>
        <end position="259"/>
    </location>
    <ligand>
        <name>FMN</name>
        <dbReference type="ChEBI" id="CHEBI:58210"/>
    </ligand>
</feature>
<gene>
    <name evidence="11" type="primary">fni</name>
    <name evidence="13" type="ORF">BHU61_07805</name>
</gene>
<dbReference type="SUPFAM" id="SSF51395">
    <property type="entry name" value="FMN-linked oxidoreductases"/>
    <property type="match status" value="1"/>
</dbReference>
<feature type="binding site" evidence="11">
    <location>
        <position position="208"/>
    </location>
    <ligand>
        <name>FMN</name>
        <dbReference type="ChEBI" id="CHEBI:58210"/>
    </ligand>
</feature>
<comment type="subunit">
    <text evidence="10 11">Homooctamer. Dimer of tetramers.</text>
</comment>
<feature type="binding site" evidence="11">
    <location>
        <position position="93"/>
    </location>
    <ligand>
        <name>FMN</name>
        <dbReference type="ChEBI" id="CHEBI:58210"/>
    </ligand>
</feature>
<keyword evidence="8 11" id="KW-0414">Isoprene biosynthesis</keyword>
<dbReference type="GO" id="GO:0016491">
    <property type="term" value="F:oxidoreductase activity"/>
    <property type="evidence" value="ECO:0007669"/>
    <property type="project" value="InterPro"/>
</dbReference>
<comment type="caution">
    <text evidence="13">The sequence shown here is derived from an EMBL/GenBank/DDBJ whole genome shotgun (WGS) entry which is preliminary data.</text>
</comment>
<evidence type="ECO:0000256" key="10">
    <source>
        <dbReference type="ARBA" id="ARBA00025810"/>
    </source>
</evidence>
<keyword evidence="5 11" id="KW-0479">Metal-binding</keyword>
<evidence type="ECO:0000259" key="12">
    <source>
        <dbReference type="Pfam" id="PF01070"/>
    </source>
</evidence>
<dbReference type="Proteomes" id="UP000249808">
    <property type="component" value="Unassembled WGS sequence"/>
</dbReference>
<feature type="binding site" evidence="11">
    <location>
        <position position="152"/>
    </location>
    <ligand>
        <name>Mg(2+)</name>
        <dbReference type="ChEBI" id="CHEBI:18420"/>
    </ligand>
</feature>
<dbReference type="InterPro" id="IPR013785">
    <property type="entry name" value="Aldolase_TIM"/>
</dbReference>
<feature type="binding site" evidence="11">
    <location>
        <position position="213"/>
    </location>
    <ligand>
        <name>FMN</name>
        <dbReference type="ChEBI" id="CHEBI:58210"/>
    </ligand>
</feature>
<keyword evidence="6 11" id="KW-0460">Magnesium</keyword>
<dbReference type="PIRSF" id="PIRSF003314">
    <property type="entry name" value="IPP_isomerase"/>
    <property type="match status" value="1"/>
</dbReference>
<keyword evidence="3 11" id="KW-0285">Flavoprotein</keyword>
<comment type="cofactor">
    <cofactor evidence="11">
        <name>Mg(2+)</name>
        <dbReference type="ChEBI" id="CHEBI:18420"/>
    </cofactor>
</comment>
<feature type="binding site" evidence="11">
    <location>
        <position position="151"/>
    </location>
    <ligand>
        <name>substrate</name>
    </ligand>
</feature>
<evidence type="ECO:0000256" key="9">
    <source>
        <dbReference type="ARBA" id="ARBA00023235"/>
    </source>
</evidence>
<dbReference type="GO" id="GO:0005737">
    <property type="term" value="C:cytoplasm"/>
    <property type="evidence" value="ECO:0007669"/>
    <property type="project" value="UniProtKB-SubCell"/>
</dbReference>
<evidence type="ECO:0000256" key="8">
    <source>
        <dbReference type="ARBA" id="ARBA00023229"/>
    </source>
</evidence>
<comment type="caution">
    <text evidence="11">Lacks conserved residue(s) required for the propagation of feature annotation.</text>
</comment>
<dbReference type="Pfam" id="PF01070">
    <property type="entry name" value="FMN_dh"/>
    <property type="match status" value="1"/>
</dbReference>
<keyword evidence="2 11" id="KW-0963">Cytoplasm</keyword>
<dbReference type="HAMAP" id="MF_00354">
    <property type="entry name" value="Idi_2"/>
    <property type="match status" value="1"/>
</dbReference>
<feature type="binding site" evidence="11">
    <location>
        <begin position="278"/>
        <end position="279"/>
    </location>
    <ligand>
        <name>FMN</name>
        <dbReference type="ChEBI" id="CHEBI:58210"/>
    </ligand>
</feature>
<reference evidence="13 14" key="1">
    <citation type="journal article" date="2018" name="Front. Microbiol.">
        <title>Description and Comparative Genomics of Macrococcus caseolyticus subsp. hominis subsp. nov., Macrococcus goetzii sp. nov., Macrococcus epidermidis sp. nov., and Macrococcus bohemicus sp. nov., Novel Macrococci From Human Clinical Material With Virulence Potential and Suspected Uptake of Foreign DNA by Natural Transformation.</title>
        <authorList>
            <person name="Maslanova I."/>
            <person name="Wertheimer Z."/>
            <person name="Sedlacek I."/>
            <person name="Svec P."/>
            <person name="Indrakova A."/>
            <person name="Kovarovic V."/>
            <person name="Schumann P."/>
            <person name="Sproer C."/>
            <person name="Kralova S."/>
            <person name="Sedo O."/>
            <person name="Kristofova L."/>
            <person name="Vrbovska V."/>
            <person name="Fuzik T."/>
            <person name="Petras P."/>
            <person name="Zdrahal Z."/>
            <person name="Ruzickova V."/>
            <person name="Doskar J."/>
            <person name="Pantucek R."/>
        </authorList>
    </citation>
    <scope>NUCLEOTIDE SEQUENCE [LARGE SCALE GENOMIC DNA]</scope>
    <source>
        <strain evidence="13 14">01/688</strain>
    </source>
</reference>
<keyword evidence="9 11" id="KW-0413">Isomerase</keyword>
<evidence type="ECO:0000313" key="14">
    <source>
        <dbReference type="Proteomes" id="UP000249808"/>
    </source>
</evidence>
<comment type="similarity">
    <text evidence="11">Belongs to the IPP isomerase type 2 family.</text>
</comment>
<comment type="catalytic activity">
    <reaction evidence="11">
        <text>isopentenyl diphosphate = dimethylallyl diphosphate</text>
        <dbReference type="Rhea" id="RHEA:23284"/>
        <dbReference type="ChEBI" id="CHEBI:57623"/>
        <dbReference type="ChEBI" id="CHEBI:128769"/>
        <dbReference type="EC" id="5.3.3.2"/>
    </reaction>
</comment>
<evidence type="ECO:0000256" key="4">
    <source>
        <dbReference type="ARBA" id="ARBA00022643"/>
    </source>
</evidence>
<evidence type="ECO:0000256" key="5">
    <source>
        <dbReference type="ARBA" id="ARBA00022723"/>
    </source>
</evidence>
<comment type="subcellular location">
    <subcellularLocation>
        <location evidence="11">Cytoplasm</location>
    </subcellularLocation>
</comment>
<evidence type="ECO:0000256" key="11">
    <source>
        <dbReference type="HAMAP-Rule" id="MF_00354"/>
    </source>
</evidence>
<sequence>MDKRISRKDEHIQLALGHPDIEVSDFDSIHLIHQSLPECDVKDVKLNTRINSINLNTPIYINAMTGGSKWSQEINEKLAIVARETDSAMAVGSTHAALKSNQLKETYSVVRNIYKGPLFSNVGADVPVEFAKRAVDFLQADALQIHVNAPQELIMPEGNRIFSNWLSHIESIVNEIDVPIIVKEVGFGMSRETMLKLKSVGVTTIDVSGSGGTNFIHIENERRTLKDFSYMKGWGQTTAISLLESKGTGLEVLASGGIRNPLDALKCMVLGAQAVGISRPILLKVENEGIEDAIKYINDFNEHLIILLTMSGKTCIQDLTSINYILKGDVWSWYQQRNENMGWNT</sequence>
<comment type="function">
    <text evidence="11">Involved in the biosynthesis of isoprenoids. Catalyzes the 1,3-allylic rearrangement of the homoallylic substrate isopentenyl (IPP) to its allylic isomer, dimethylallyl diphosphate (DMAPP).</text>
</comment>
<dbReference type="RefSeq" id="WP_111715947.1">
    <property type="nucleotide sequence ID" value="NZ_JBHSSR010000013.1"/>
</dbReference>
<dbReference type="InterPro" id="IPR000262">
    <property type="entry name" value="FMN-dep_DH"/>
</dbReference>
<keyword evidence="7 11" id="KW-0521">NADP</keyword>
<feature type="binding site" evidence="11">
    <location>
        <position position="183"/>
    </location>
    <ligand>
        <name>FMN</name>
        <dbReference type="ChEBI" id="CHEBI:58210"/>
    </ligand>
</feature>
<feature type="domain" description="FMN-dependent dehydrogenase" evidence="12">
    <location>
        <begin position="164"/>
        <end position="321"/>
    </location>
</feature>
<name>A0A327ZQK6_9STAP</name>
<dbReference type="Gene3D" id="3.20.20.70">
    <property type="entry name" value="Aldolase class I"/>
    <property type="match status" value="1"/>
</dbReference>
<comment type="cofactor">
    <cofactor evidence="1 11">
        <name>FMN</name>
        <dbReference type="ChEBI" id="CHEBI:58210"/>
    </cofactor>
</comment>
<keyword evidence="4 11" id="KW-0288">FMN</keyword>
<evidence type="ECO:0000256" key="7">
    <source>
        <dbReference type="ARBA" id="ARBA00022857"/>
    </source>
</evidence>
<proteinExistence type="inferred from homology"/>
<evidence type="ECO:0000256" key="2">
    <source>
        <dbReference type="ARBA" id="ARBA00022490"/>
    </source>
</evidence>
<organism evidence="13 14">
    <name type="scientific">Macrococcus epidermidis</name>
    <dbReference type="NCBI Taxonomy" id="1902580"/>
    <lineage>
        <taxon>Bacteria</taxon>
        <taxon>Bacillati</taxon>
        <taxon>Bacillota</taxon>
        <taxon>Bacilli</taxon>
        <taxon>Bacillales</taxon>
        <taxon>Staphylococcaceae</taxon>
        <taxon>Macrococcus</taxon>
    </lineage>
</organism>
<protein>
    <recommendedName>
        <fullName evidence="11">Isopentenyl-diphosphate delta-isomerase</fullName>
        <shortName evidence="11">IPP isomerase</shortName>
        <ecNumber evidence="11">5.3.3.2</ecNumber>
    </recommendedName>
    <alternativeName>
        <fullName evidence="11">Isopentenyl diphosphate:dimethylallyl diphosphate isomerase</fullName>
    </alternativeName>
    <alternativeName>
        <fullName evidence="11">Isopentenyl pyrophosphate isomerase</fullName>
    </alternativeName>
    <alternativeName>
        <fullName evidence="11">Type 2 isopentenyl diphosphate isomerase</fullName>
        <shortName evidence="11">IDI-2</shortName>
    </alternativeName>
</protein>
<feature type="binding site" evidence="11">
    <location>
        <begin position="93"/>
        <end position="95"/>
    </location>
    <ligand>
        <name>substrate</name>
    </ligand>
</feature>
<dbReference type="InterPro" id="IPR011179">
    <property type="entry name" value="IPdP_isomerase"/>
</dbReference>
<comment type="cofactor">
    <cofactor evidence="11">
        <name>NADPH</name>
        <dbReference type="ChEBI" id="CHEBI:57783"/>
    </cofactor>
</comment>
<dbReference type="EC" id="5.3.3.2" evidence="11"/>
<dbReference type="PANTHER" id="PTHR43665:SF1">
    <property type="entry name" value="ISOPENTENYL-DIPHOSPHATE DELTA-ISOMERASE"/>
    <property type="match status" value="1"/>
</dbReference>
<dbReference type="GO" id="GO:0000287">
    <property type="term" value="F:magnesium ion binding"/>
    <property type="evidence" value="ECO:0007669"/>
    <property type="project" value="UniProtKB-UniRule"/>
</dbReference>
<evidence type="ECO:0000256" key="3">
    <source>
        <dbReference type="ARBA" id="ARBA00022630"/>
    </source>
</evidence>
<dbReference type="AlphaFoldDB" id="A0A327ZQK6"/>
<feature type="binding site" evidence="11">
    <location>
        <position position="121"/>
    </location>
    <ligand>
        <name>FMN</name>
        <dbReference type="ChEBI" id="CHEBI:58210"/>
    </ligand>
</feature>
<dbReference type="EMBL" id="PZJH01000003">
    <property type="protein sequence ID" value="RAK44610.1"/>
    <property type="molecule type" value="Genomic_DNA"/>
</dbReference>
<keyword evidence="14" id="KW-1185">Reference proteome</keyword>
<evidence type="ECO:0000256" key="6">
    <source>
        <dbReference type="ARBA" id="ARBA00022842"/>
    </source>
</evidence>
<dbReference type="GO" id="GO:0070402">
    <property type="term" value="F:NADPH binding"/>
    <property type="evidence" value="ECO:0007669"/>
    <property type="project" value="UniProtKB-UniRule"/>
</dbReference>
<dbReference type="CDD" id="cd02811">
    <property type="entry name" value="IDI-2_FMN"/>
    <property type="match status" value="1"/>
</dbReference>
<dbReference type="GO" id="GO:0004452">
    <property type="term" value="F:isopentenyl-diphosphate delta-isomerase activity"/>
    <property type="evidence" value="ECO:0007669"/>
    <property type="project" value="UniProtKB-UniRule"/>
</dbReference>
<accession>A0A327ZQK6</accession>
<evidence type="ECO:0000256" key="1">
    <source>
        <dbReference type="ARBA" id="ARBA00001917"/>
    </source>
</evidence>
<dbReference type="NCBIfam" id="TIGR02151">
    <property type="entry name" value="IPP_isom_2"/>
    <property type="match status" value="1"/>
</dbReference>
<evidence type="ECO:0000313" key="13">
    <source>
        <dbReference type="EMBL" id="RAK44610.1"/>
    </source>
</evidence>
<feature type="binding site" evidence="11">
    <location>
        <begin position="63"/>
        <end position="65"/>
    </location>
    <ligand>
        <name>FMN</name>
        <dbReference type="ChEBI" id="CHEBI:58210"/>
    </ligand>
</feature>